<keyword evidence="3" id="KW-1185">Reference proteome</keyword>
<proteinExistence type="predicted"/>
<dbReference type="InterPro" id="IPR046347">
    <property type="entry name" value="bZIP_sf"/>
</dbReference>
<name>A0ABR0E2C4_ZASCE</name>
<reference evidence="2 3" key="1">
    <citation type="journal article" date="2023" name="G3 (Bethesda)">
        <title>A chromosome-level genome assembly of Zasmidium syzygii isolated from banana leaves.</title>
        <authorList>
            <person name="van Westerhoven A.C."/>
            <person name="Mehrabi R."/>
            <person name="Talebi R."/>
            <person name="Steentjes M.B.F."/>
            <person name="Corcolon B."/>
            <person name="Chong P.A."/>
            <person name="Kema G.H.J."/>
            <person name="Seidl M.F."/>
        </authorList>
    </citation>
    <scope>NUCLEOTIDE SEQUENCE [LARGE SCALE GENOMIC DNA]</scope>
    <source>
        <strain evidence="2 3">P124</strain>
    </source>
</reference>
<gene>
    <name evidence="2" type="ORF">PRZ48_013613</name>
</gene>
<organism evidence="2 3">
    <name type="scientific">Zasmidium cellare</name>
    <name type="common">Wine cellar mold</name>
    <name type="synonym">Racodium cellare</name>
    <dbReference type="NCBI Taxonomy" id="395010"/>
    <lineage>
        <taxon>Eukaryota</taxon>
        <taxon>Fungi</taxon>
        <taxon>Dikarya</taxon>
        <taxon>Ascomycota</taxon>
        <taxon>Pezizomycotina</taxon>
        <taxon>Dothideomycetes</taxon>
        <taxon>Dothideomycetidae</taxon>
        <taxon>Mycosphaerellales</taxon>
        <taxon>Mycosphaerellaceae</taxon>
        <taxon>Zasmidium</taxon>
    </lineage>
</organism>
<evidence type="ECO:0008006" key="4">
    <source>
        <dbReference type="Google" id="ProtNLM"/>
    </source>
</evidence>
<protein>
    <recommendedName>
        <fullName evidence="4">BZIP domain-containing protein</fullName>
    </recommendedName>
</protein>
<dbReference type="Gene3D" id="1.20.5.170">
    <property type="match status" value="1"/>
</dbReference>
<dbReference type="Proteomes" id="UP001305779">
    <property type="component" value="Unassembled WGS sequence"/>
</dbReference>
<dbReference type="PANTHER" id="PTHR37012">
    <property type="entry name" value="B-ZIP TRANSCRIPTION FACTOR (EUROFUNG)-RELATED"/>
    <property type="match status" value="1"/>
</dbReference>
<evidence type="ECO:0000256" key="1">
    <source>
        <dbReference type="SAM" id="MobiDB-lite"/>
    </source>
</evidence>
<accession>A0ABR0E2C4</accession>
<dbReference type="Pfam" id="PF11905">
    <property type="entry name" value="DUF3425"/>
    <property type="match status" value="1"/>
</dbReference>
<comment type="caution">
    <text evidence="2">The sequence shown here is derived from an EMBL/GenBank/DDBJ whole genome shotgun (WGS) entry which is preliminary data.</text>
</comment>
<dbReference type="EMBL" id="JAXOVC010000012">
    <property type="protein sequence ID" value="KAK4495283.1"/>
    <property type="molecule type" value="Genomic_DNA"/>
</dbReference>
<feature type="region of interest" description="Disordered" evidence="1">
    <location>
        <begin position="1"/>
        <end position="29"/>
    </location>
</feature>
<sequence length="465" mass="52851">MRRNSETMSNCRIERKRAHDREAQRASRAKTKAYIAHLEKVVADLSDSTGDNRANYLAQHASKQAQEIDNLQGLVGKIRTLVQDHAKSEQSSSPQTESTKLKFEGSIADSVFEEAESSLNTESFTAGINWEDSPSEDQDVTEVSKPTETEAPKPKPRPLSATRNLIVMGINLLCQDSDECTYFSRLNQAIIKVEKTPDHLSTLEEDQDILIRAILHGWDAAERVHHFDIVWRFLRAFDEGLWYRAAPLERAAHFWQMRCTMLHKIQPKNQEKRSAPAFMAPTVGQQTVTKYPAVVDYFGWPQVRNHLLKQGIKNCPGKCSVAFAESFRFVWPYELRDVYKVKRSTGMYSFSEDFLRSWNDLSCYRMLQNNLIPYYVHPSLAQAIPQPKFDSTFKCDDSDDSADEEVLTKTAASAGFPGLDALMQDQSVPDWITSFNMEISGDASQYFADPFSIAHETNLSQWPGL</sequence>
<feature type="compositionally biased region" description="Polar residues" evidence="1">
    <location>
        <begin position="1"/>
        <end position="10"/>
    </location>
</feature>
<dbReference type="InterPro" id="IPR021833">
    <property type="entry name" value="DUF3425"/>
</dbReference>
<dbReference type="CDD" id="cd14688">
    <property type="entry name" value="bZIP_YAP"/>
    <property type="match status" value="1"/>
</dbReference>
<feature type="region of interest" description="Disordered" evidence="1">
    <location>
        <begin position="126"/>
        <end position="160"/>
    </location>
</feature>
<evidence type="ECO:0000313" key="3">
    <source>
        <dbReference type="Proteomes" id="UP001305779"/>
    </source>
</evidence>
<dbReference type="PANTHER" id="PTHR37012:SF7">
    <property type="entry name" value="B-ZIP TRANSCRIPTION FACTOR (EUROFUNG)-RELATED"/>
    <property type="match status" value="1"/>
</dbReference>
<dbReference type="SUPFAM" id="SSF57959">
    <property type="entry name" value="Leucine zipper domain"/>
    <property type="match status" value="1"/>
</dbReference>
<evidence type="ECO:0000313" key="2">
    <source>
        <dbReference type="EMBL" id="KAK4495283.1"/>
    </source>
</evidence>